<evidence type="ECO:0000259" key="1">
    <source>
        <dbReference type="PROSITE" id="PS50943"/>
    </source>
</evidence>
<dbReference type="GO" id="GO:0003677">
    <property type="term" value="F:DNA binding"/>
    <property type="evidence" value="ECO:0007669"/>
    <property type="project" value="InterPro"/>
</dbReference>
<dbReference type="GeneID" id="66856837"/>
<proteinExistence type="predicted"/>
<dbReference type="Proteomes" id="UP000011074">
    <property type="component" value="Chromosome"/>
</dbReference>
<dbReference type="CDD" id="cd00093">
    <property type="entry name" value="HTH_XRE"/>
    <property type="match status" value="1"/>
</dbReference>
<gene>
    <name evidence="2" type="ORF">SRIM_022710</name>
</gene>
<dbReference type="EMBL" id="CP048261">
    <property type="protein sequence ID" value="QST82590.1"/>
    <property type="molecule type" value="Genomic_DNA"/>
</dbReference>
<reference evidence="2" key="3">
    <citation type="journal article" date="2021" name="bioRxiv">
        <title>Bilateral symmetry of linear streptomycete chromosomes.</title>
        <authorList>
            <person name="Algora-Gallardo L."/>
            <person name="Schniete J.K."/>
            <person name="Mark D.R."/>
            <person name="Hunter I.S."/>
            <person name="Herron P.R."/>
        </authorList>
    </citation>
    <scope>NUCLEOTIDE SEQUENCE</scope>
    <source>
        <strain evidence="2">ATCC 10970</strain>
    </source>
</reference>
<sequence>MQHAQEDRADSLAAKLNCLFERAEGPDGSPPSNRQVAASINAAAGEQVISHSYISLLRNGHRDNPTFRQLEVLADYFGVSPAFFFDHDEIAAQVAEGLRFLTSLHTGDVSAPSPRAGGLTAELLDHVNEVMGQIERSRQPASVPPAAEPPVPF</sequence>
<accession>A0A8A1UQM6</accession>
<evidence type="ECO:0000313" key="2">
    <source>
        <dbReference type="EMBL" id="QST82590.1"/>
    </source>
</evidence>
<feature type="domain" description="HTH cro/C1-type" evidence="1">
    <location>
        <begin position="49"/>
        <end position="84"/>
    </location>
</feature>
<dbReference type="Gene3D" id="1.10.260.40">
    <property type="entry name" value="lambda repressor-like DNA-binding domains"/>
    <property type="match status" value="1"/>
</dbReference>
<dbReference type="InterPro" id="IPR001387">
    <property type="entry name" value="Cro/C1-type_HTH"/>
</dbReference>
<protein>
    <submittedName>
        <fullName evidence="2">Helix-turn-helix transcriptional regulator</fullName>
    </submittedName>
</protein>
<name>A0A8A1UQM6_STRR1</name>
<dbReference type="PROSITE" id="PS50943">
    <property type="entry name" value="HTH_CROC1"/>
    <property type="match status" value="1"/>
</dbReference>
<organism evidence="2 3">
    <name type="scientific">Streptomyces rimosus subsp. rimosus (strain ATCC 10970 / DSM 40260 / JCM 4667 / NRRL 2234)</name>
    <dbReference type="NCBI Taxonomy" id="1265868"/>
    <lineage>
        <taxon>Bacteria</taxon>
        <taxon>Bacillati</taxon>
        <taxon>Actinomycetota</taxon>
        <taxon>Actinomycetes</taxon>
        <taxon>Kitasatosporales</taxon>
        <taxon>Streptomycetaceae</taxon>
        <taxon>Streptomyces</taxon>
    </lineage>
</organism>
<dbReference type="InterPro" id="IPR010982">
    <property type="entry name" value="Lambda_DNA-bd_dom_sf"/>
</dbReference>
<reference evidence="2" key="1">
    <citation type="submission" date="2012-12" db="EMBL/GenBank/DDBJ databases">
        <authorList>
            <person name="Pethick F.E."/>
            <person name="MacFadyen A.C."/>
            <person name="Tang Z."/>
            <person name="Sangal V."/>
            <person name="Tze-Tze L."/>
            <person name="Chu J."/>
            <person name="Guo M."/>
            <person name="Kirby R."/>
            <person name="Hoskisson P.A."/>
            <person name="Herron P.R."/>
            <person name="Hunter I.S."/>
        </authorList>
    </citation>
    <scope>NUCLEOTIDE SEQUENCE</scope>
    <source>
        <strain evidence="2">ATCC 10970</strain>
    </source>
</reference>
<reference evidence="2" key="2">
    <citation type="submission" date="2020-01" db="EMBL/GenBank/DDBJ databases">
        <authorList>
            <person name="Algora L."/>
            <person name="Schniete J.K."/>
            <person name="MacFadyen A."/>
            <person name="Hoskisson P.A."/>
            <person name="Hunter I.S."/>
            <person name="Herron P.R."/>
        </authorList>
    </citation>
    <scope>NUCLEOTIDE SEQUENCE</scope>
    <source>
        <strain evidence="2">ATCC 10970</strain>
    </source>
</reference>
<dbReference type="AlphaFoldDB" id="A0A8A1UQM6"/>
<dbReference type="RefSeq" id="WP_050505943.1">
    <property type="nucleotide sequence ID" value="NZ_CP048261.1"/>
</dbReference>
<evidence type="ECO:0000313" key="3">
    <source>
        <dbReference type="Proteomes" id="UP000011074"/>
    </source>
</evidence>
<dbReference type="SUPFAM" id="SSF47413">
    <property type="entry name" value="lambda repressor-like DNA-binding domains"/>
    <property type="match status" value="1"/>
</dbReference>